<dbReference type="SMART" id="SM00020">
    <property type="entry name" value="Tryp_SPc"/>
    <property type="match status" value="1"/>
</dbReference>
<accession>A0A182S7B8</accession>
<dbReference type="PROSITE" id="PS50240">
    <property type="entry name" value="TRYPSIN_DOM"/>
    <property type="match status" value="1"/>
</dbReference>
<name>A0A182S7B8_9DIPT</name>
<evidence type="ECO:0000313" key="3">
    <source>
        <dbReference type="EnsemblMetazoa" id="AMAM001146-PA"/>
    </source>
</evidence>
<evidence type="ECO:0000259" key="2">
    <source>
        <dbReference type="PROSITE" id="PS50240"/>
    </source>
</evidence>
<dbReference type="Pfam" id="PF00089">
    <property type="entry name" value="Trypsin"/>
    <property type="match status" value="1"/>
</dbReference>
<feature type="domain" description="Peptidase S1" evidence="2">
    <location>
        <begin position="6"/>
        <end position="253"/>
    </location>
</feature>
<dbReference type="InterPro" id="IPR043504">
    <property type="entry name" value="Peptidase_S1_PA_chymotrypsin"/>
</dbReference>
<dbReference type="Proteomes" id="UP000075901">
    <property type="component" value="Unassembled WGS sequence"/>
</dbReference>
<dbReference type="AlphaFoldDB" id="A0A182S7B8"/>
<dbReference type="VEuPathDB" id="VectorBase:AMAM001146"/>
<dbReference type="EnsemblMetazoa" id="AMAM001146-RA">
    <property type="protein sequence ID" value="AMAM001146-PA"/>
    <property type="gene ID" value="AMAM001146"/>
</dbReference>
<reference evidence="4" key="1">
    <citation type="submission" date="2013-09" db="EMBL/GenBank/DDBJ databases">
        <title>The Genome Sequence of Anopheles maculatus species B.</title>
        <authorList>
            <consortium name="The Broad Institute Genomics Platform"/>
            <person name="Neafsey D.E."/>
            <person name="Besansky N."/>
            <person name="Howell P."/>
            <person name="Walton C."/>
            <person name="Young S.K."/>
            <person name="Zeng Q."/>
            <person name="Gargeya S."/>
            <person name="Fitzgerald M."/>
            <person name="Haas B."/>
            <person name="Abouelleil A."/>
            <person name="Allen A.W."/>
            <person name="Alvarado L."/>
            <person name="Arachchi H.M."/>
            <person name="Berlin A.M."/>
            <person name="Chapman S.B."/>
            <person name="Gainer-Dewar J."/>
            <person name="Goldberg J."/>
            <person name="Griggs A."/>
            <person name="Gujja S."/>
            <person name="Hansen M."/>
            <person name="Howarth C."/>
            <person name="Imamovic A."/>
            <person name="Ireland A."/>
            <person name="Larimer J."/>
            <person name="McCowan C."/>
            <person name="Murphy C."/>
            <person name="Pearson M."/>
            <person name="Poon T.W."/>
            <person name="Priest M."/>
            <person name="Roberts A."/>
            <person name="Saif S."/>
            <person name="Shea T."/>
            <person name="Sisk P."/>
            <person name="Sykes S."/>
            <person name="Wortman J."/>
            <person name="Nusbaum C."/>
            <person name="Birren B."/>
        </authorList>
    </citation>
    <scope>NUCLEOTIDE SEQUENCE [LARGE SCALE GENOMIC DNA]</scope>
    <source>
        <strain evidence="4">maculatus3</strain>
    </source>
</reference>
<protein>
    <recommendedName>
        <fullName evidence="2">Peptidase S1 domain-containing protein</fullName>
    </recommendedName>
</protein>
<dbReference type="Gene3D" id="2.40.10.10">
    <property type="entry name" value="Trypsin-like serine proteases"/>
    <property type="match status" value="3"/>
</dbReference>
<evidence type="ECO:0000313" key="4">
    <source>
        <dbReference type="Proteomes" id="UP000075901"/>
    </source>
</evidence>
<evidence type="ECO:0000256" key="1">
    <source>
        <dbReference type="ARBA" id="ARBA00024195"/>
    </source>
</evidence>
<dbReference type="PANTHER" id="PTHR24260:SF136">
    <property type="entry name" value="GH08193P-RELATED"/>
    <property type="match status" value="1"/>
</dbReference>
<organism evidence="3 4">
    <name type="scientific">Anopheles maculatus</name>
    <dbReference type="NCBI Taxonomy" id="74869"/>
    <lineage>
        <taxon>Eukaryota</taxon>
        <taxon>Metazoa</taxon>
        <taxon>Ecdysozoa</taxon>
        <taxon>Arthropoda</taxon>
        <taxon>Hexapoda</taxon>
        <taxon>Insecta</taxon>
        <taxon>Pterygota</taxon>
        <taxon>Neoptera</taxon>
        <taxon>Endopterygota</taxon>
        <taxon>Diptera</taxon>
        <taxon>Nematocera</taxon>
        <taxon>Culicoidea</taxon>
        <taxon>Culicidae</taxon>
        <taxon>Anophelinae</taxon>
        <taxon>Anopheles</taxon>
        <taxon>Anopheles maculatus group</taxon>
    </lineage>
</organism>
<sequence>MRPTLLSDGNIWTLPWLGFVIFSQGSDNTPNRRCTVTLISDWYAIGPAHCFDNDGIERWILLGGDSESSSSQCFNRNGSSLCTYPTQTLQIERIITHPKYDSNSLGDNIVLIELLNAANTTLPNVRPICIAATPELRTAQMINLSVASFASQASSYRSEAVSLVNTDYCKTQYADLGFTINWKNKRFCAEITEDESCSSLRSGTPLQELRSFGDTSRYFLRGFELFGRACATEIPPVYNNIDEYLDWILYNMRYNILETAGPVEPASIASAPKQSLDEAWEALQQQPGKENLRLFNMATCGLPTTRNQNLGRVTILPWVGFFQGAENVTDEASLTRSLVVLISEWYAIVPKRTVTNNMSWRLLILGKYNPDDPTNCYTSTCEITHQMVEIKNVIVPPIDHPRQVLALIELLEPANFKLPYIRPICLPFMQQLWRNKPTEVTIASNREFTIVSKKLTMIDYLNCQQRLLLATHLVKFDGDFPCAIEAEKFRQ</sequence>
<dbReference type="InterPro" id="IPR001254">
    <property type="entry name" value="Trypsin_dom"/>
</dbReference>
<dbReference type="PANTHER" id="PTHR24260">
    <property type="match status" value="1"/>
</dbReference>
<dbReference type="GO" id="GO:0006508">
    <property type="term" value="P:proteolysis"/>
    <property type="evidence" value="ECO:0007669"/>
    <property type="project" value="InterPro"/>
</dbReference>
<dbReference type="GO" id="GO:0004252">
    <property type="term" value="F:serine-type endopeptidase activity"/>
    <property type="evidence" value="ECO:0007669"/>
    <property type="project" value="InterPro"/>
</dbReference>
<dbReference type="InterPro" id="IPR051333">
    <property type="entry name" value="CLIP_Serine_Protease"/>
</dbReference>
<reference evidence="3" key="2">
    <citation type="submission" date="2020-05" db="UniProtKB">
        <authorList>
            <consortium name="EnsemblMetazoa"/>
        </authorList>
    </citation>
    <scope>IDENTIFICATION</scope>
    <source>
        <strain evidence="3">maculatus3</strain>
    </source>
</reference>
<dbReference type="SUPFAM" id="SSF50494">
    <property type="entry name" value="Trypsin-like serine proteases"/>
    <property type="match status" value="2"/>
</dbReference>
<dbReference type="InterPro" id="IPR009003">
    <property type="entry name" value="Peptidase_S1_PA"/>
</dbReference>
<comment type="similarity">
    <text evidence="1">Belongs to the peptidase S1 family. CLIP subfamily.</text>
</comment>
<keyword evidence="4" id="KW-1185">Reference proteome</keyword>
<proteinExistence type="inferred from homology"/>